<evidence type="ECO:0000313" key="10">
    <source>
        <dbReference type="Proteomes" id="UP000464314"/>
    </source>
</evidence>
<dbReference type="Proteomes" id="UP000464314">
    <property type="component" value="Chromosome"/>
</dbReference>
<evidence type="ECO:0000256" key="1">
    <source>
        <dbReference type="ARBA" id="ARBA00004651"/>
    </source>
</evidence>
<dbReference type="PANTHER" id="PTHR30193:SF37">
    <property type="entry name" value="INNER MEMBRANE ABC TRANSPORTER PERMEASE PROTEIN YCJO"/>
    <property type="match status" value="1"/>
</dbReference>
<evidence type="ECO:0000256" key="5">
    <source>
        <dbReference type="ARBA" id="ARBA00022989"/>
    </source>
</evidence>
<feature type="transmembrane region" description="Helical" evidence="7">
    <location>
        <begin position="180"/>
        <end position="202"/>
    </location>
</feature>
<keyword evidence="3" id="KW-1003">Cell membrane</keyword>
<protein>
    <submittedName>
        <fullName evidence="9">ABC transporter permease subunit</fullName>
    </submittedName>
</protein>
<feature type="domain" description="ABC transmembrane type-1" evidence="8">
    <location>
        <begin position="49"/>
        <end position="263"/>
    </location>
</feature>
<dbReference type="AlphaFoldDB" id="A0A6P1TWC0"/>
<dbReference type="GO" id="GO:0005886">
    <property type="term" value="C:plasma membrane"/>
    <property type="evidence" value="ECO:0007669"/>
    <property type="project" value="UniProtKB-SubCell"/>
</dbReference>
<dbReference type="CDD" id="cd06261">
    <property type="entry name" value="TM_PBP2"/>
    <property type="match status" value="1"/>
</dbReference>
<dbReference type="SUPFAM" id="SSF161098">
    <property type="entry name" value="MetI-like"/>
    <property type="match status" value="1"/>
</dbReference>
<reference evidence="9 10" key="1">
    <citation type="submission" date="2020-01" db="EMBL/GenBank/DDBJ databases">
        <title>Genome analysis of Anaerocolumna sp. CBA3638.</title>
        <authorList>
            <person name="Kim J."/>
            <person name="Roh S.W."/>
        </authorList>
    </citation>
    <scope>NUCLEOTIDE SEQUENCE [LARGE SCALE GENOMIC DNA]</scope>
    <source>
        <strain evidence="9 10">CBA3638</strain>
    </source>
</reference>
<gene>
    <name evidence="9" type="ORF">Ana3638_10995</name>
</gene>
<keyword evidence="10" id="KW-1185">Reference proteome</keyword>
<keyword evidence="4 7" id="KW-0812">Transmembrane</keyword>
<dbReference type="InterPro" id="IPR051393">
    <property type="entry name" value="ABC_transporter_permease"/>
</dbReference>
<evidence type="ECO:0000259" key="8">
    <source>
        <dbReference type="PROSITE" id="PS50928"/>
    </source>
</evidence>
<feature type="transmembrane region" description="Helical" evidence="7">
    <location>
        <begin position="86"/>
        <end position="115"/>
    </location>
</feature>
<comment type="subcellular location">
    <subcellularLocation>
        <location evidence="1 7">Cell membrane</location>
        <topology evidence="1 7">Multi-pass membrane protein</topology>
    </subcellularLocation>
</comment>
<dbReference type="InterPro" id="IPR035906">
    <property type="entry name" value="MetI-like_sf"/>
</dbReference>
<feature type="transmembrane region" description="Helical" evidence="7">
    <location>
        <begin position="135"/>
        <end position="159"/>
    </location>
</feature>
<dbReference type="PANTHER" id="PTHR30193">
    <property type="entry name" value="ABC TRANSPORTER PERMEASE PROTEIN"/>
    <property type="match status" value="1"/>
</dbReference>
<evidence type="ECO:0000256" key="7">
    <source>
        <dbReference type="RuleBase" id="RU363032"/>
    </source>
</evidence>
<accession>A0A6P1TWC0</accession>
<dbReference type="Pfam" id="PF00528">
    <property type="entry name" value="BPD_transp_1"/>
    <property type="match status" value="1"/>
</dbReference>
<keyword evidence="5 7" id="KW-1133">Transmembrane helix</keyword>
<evidence type="ECO:0000256" key="2">
    <source>
        <dbReference type="ARBA" id="ARBA00022448"/>
    </source>
</evidence>
<feature type="transmembrane region" description="Helical" evidence="7">
    <location>
        <begin position="240"/>
        <end position="261"/>
    </location>
</feature>
<sequence length="273" mass="30044">MMLVFIVYPIISTFNTSLYEWNGISSDKIFIGFSNWKDLFVDINFWVAFRNNLILMVCSICIQIPLGVALATFLDAGGKKLNVFKVIWFLPLLMSSVAIGFLFSYALATTGGIITTISKALGGGKIDLLGRAPQALFAVIGVIAWQYTPFYMVYFMAGYSGIDSDIYEAAIIDGATRGKYFKYVALPLLMPIVRTACILSLIGSLKYFDLIYVMTGGGPGTATELMATYMYKLSFTHFKMGYGSTVAAGMFILVTGIALIIQKLINKKEDYNG</sequence>
<keyword evidence="6 7" id="KW-0472">Membrane</keyword>
<dbReference type="EMBL" id="CP048000">
    <property type="protein sequence ID" value="QHQ63715.1"/>
    <property type="molecule type" value="Genomic_DNA"/>
</dbReference>
<dbReference type="KEGG" id="anr:Ana3638_10995"/>
<organism evidence="9 10">
    <name type="scientific">Anaerocolumna sedimenticola</name>
    <dbReference type="NCBI Taxonomy" id="2696063"/>
    <lineage>
        <taxon>Bacteria</taxon>
        <taxon>Bacillati</taxon>
        <taxon>Bacillota</taxon>
        <taxon>Clostridia</taxon>
        <taxon>Lachnospirales</taxon>
        <taxon>Lachnospiraceae</taxon>
        <taxon>Anaerocolumna</taxon>
    </lineage>
</organism>
<evidence type="ECO:0000256" key="4">
    <source>
        <dbReference type="ARBA" id="ARBA00022692"/>
    </source>
</evidence>
<dbReference type="InterPro" id="IPR000515">
    <property type="entry name" value="MetI-like"/>
</dbReference>
<evidence type="ECO:0000313" key="9">
    <source>
        <dbReference type="EMBL" id="QHQ63715.1"/>
    </source>
</evidence>
<proteinExistence type="inferred from homology"/>
<dbReference type="PROSITE" id="PS50928">
    <property type="entry name" value="ABC_TM1"/>
    <property type="match status" value="1"/>
</dbReference>
<evidence type="ECO:0000256" key="6">
    <source>
        <dbReference type="ARBA" id="ARBA00023136"/>
    </source>
</evidence>
<dbReference type="Gene3D" id="1.10.3720.10">
    <property type="entry name" value="MetI-like"/>
    <property type="match status" value="1"/>
</dbReference>
<name>A0A6P1TWC0_9FIRM</name>
<keyword evidence="2 7" id="KW-0813">Transport</keyword>
<comment type="similarity">
    <text evidence="7">Belongs to the binding-protein-dependent transport system permease family.</text>
</comment>
<dbReference type="GO" id="GO:0055085">
    <property type="term" value="P:transmembrane transport"/>
    <property type="evidence" value="ECO:0007669"/>
    <property type="project" value="InterPro"/>
</dbReference>
<feature type="transmembrane region" description="Helical" evidence="7">
    <location>
        <begin position="53"/>
        <end position="74"/>
    </location>
</feature>
<evidence type="ECO:0000256" key="3">
    <source>
        <dbReference type="ARBA" id="ARBA00022475"/>
    </source>
</evidence>